<feature type="domain" description="Tyrosine specific protein phosphatases" evidence="5">
    <location>
        <begin position="214"/>
        <end position="281"/>
    </location>
</feature>
<dbReference type="InterPro" id="IPR020422">
    <property type="entry name" value="TYR_PHOSPHATASE_DUAL_dom"/>
</dbReference>
<dbReference type="InterPro" id="IPR016130">
    <property type="entry name" value="Tyr_Pase_AS"/>
</dbReference>
<dbReference type="PROSITE" id="PS50056">
    <property type="entry name" value="TYR_PHOSPHATASE_2"/>
    <property type="match status" value="1"/>
</dbReference>
<sequence length="443" mass="50866">MEIINQPENQNAGISTAPEQHREDDEETIQVDDEEEEARSRVIVHRRVTRGGGFFSRRKDNIANNEDKNQNNKNIEWQPSATNVKPGYSSFKSGIIKLTPESLKCKLYCRGSKCIYCNPEKLDRISTSNAWIDENILAMARPTERTFNEFNLIEQFKKTKIKTLINLQCVNEHDFCGPQLITQTGFSYDPEILMSKQIYYYNFAIPDFGTVSVHSILNIAKVIWFSLKKGRVAIHCHAGLGRTGTLIACFLVWAKGISTSEAIDFVRNARPNSVQSLEQINAVEEFSYHVYKNGTALPNSLFISNNGMISLRQLMTRQRQFLPNEQARRFAHIPKLLYMIGDNLLRMVFGQQGIYYSPLNNKQHHARSCTFGTIHVNWRNAFTPKGKLQVRQVVNLFARCSAFPYEKDQNLIGKFQQISLVTIDSLINEMDISQLVREERKLK</sequence>
<dbReference type="OMA" id="NWKENET"/>
<dbReference type="PRINTS" id="PR00700">
    <property type="entry name" value="PRTYPHPHTASE"/>
</dbReference>
<dbReference type="WBParaSite" id="MhA1_Contig2367.frz3.fgene2">
    <property type="protein sequence ID" value="MhA1_Contig2367.frz3.fgene2"/>
    <property type="gene ID" value="MhA1_Contig2367.frz3.fgene2"/>
</dbReference>
<dbReference type="InterPro" id="IPR003595">
    <property type="entry name" value="Tyr_Pase_cat"/>
</dbReference>
<accession>A0A1I8BGC2</accession>
<dbReference type="Gene3D" id="3.90.190.10">
    <property type="entry name" value="Protein tyrosine phosphatase superfamily"/>
    <property type="match status" value="1"/>
</dbReference>
<dbReference type="SUPFAM" id="SSF52799">
    <property type="entry name" value="(Phosphotyrosine protein) phosphatases II"/>
    <property type="match status" value="1"/>
</dbReference>
<dbReference type="PROSITE" id="PS50054">
    <property type="entry name" value="TYR_PHOSPHATASE_DUAL"/>
    <property type="match status" value="1"/>
</dbReference>
<dbReference type="SMART" id="SM00404">
    <property type="entry name" value="PTPc_motif"/>
    <property type="match status" value="1"/>
</dbReference>
<dbReference type="InterPro" id="IPR029021">
    <property type="entry name" value="Prot-tyrosine_phosphatase-like"/>
</dbReference>
<dbReference type="GO" id="GO:0004725">
    <property type="term" value="F:protein tyrosine phosphatase activity"/>
    <property type="evidence" value="ECO:0007669"/>
    <property type="project" value="InterPro"/>
</dbReference>
<dbReference type="Proteomes" id="UP000095281">
    <property type="component" value="Unplaced"/>
</dbReference>
<dbReference type="FunFam" id="3.90.190.10:FF:000157">
    <property type="entry name" value="Protein-tyrosine phosphatase"/>
    <property type="match status" value="1"/>
</dbReference>
<keyword evidence="6" id="KW-1185">Reference proteome</keyword>
<dbReference type="SMART" id="SM00194">
    <property type="entry name" value="PTPc"/>
    <property type="match status" value="1"/>
</dbReference>
<keyword evidence="2" id="KW-0904">Protein phosphatase</keyword>
<name>A0A1I8BGC2_MELHA</name>
<evidence type="ECO:0000256" key="2">
    <source>
        <dbReference type="ARBA" id="ARBA00022912"/>
    </source>
</evidence>
<proteinExistence type="predicted"/>
<organism evidence="6 7">
    <name type="scientific">Meloidogyne hapla</name>
    <name type="common">Root-knot nematode worm</name>
    <dbReference type="NCBI Taxonomy" id="6305"/>
    <lineage>
        <taxon>Eukaryota</taxon>
        <taxon>Metazoa</taxon>
        <taxon>Ecdysozoa</taxon>
        <taxon>Nematoda</taxon>
        <taxon>Chromadorea</taxon>
        <taxon>Rhabditida</taxon>
        <taxon>Tylenchina</taxon>
        <taxon>Tylenchomorpha</taxon>
        <taxon>Tylenchoidea</taxon>
        <taxon>Meloidogynidae</taxon>
        <taxon>Meloidogyninae</taxon>
        <taxon>Meloidogyne</taxon>
    </lineage>
</organism>
<dbReference type="InterPro" id="IPR000340">
    <property type="entry name" value="Dual-sp_phosphatase_cat-dom"/>
</dbReference>
<evidence type="ECO:0000313" key="7">
    <source>
        <dbReference type="WBParaSite" id="MhA1_Contig2367.frz3.fgene2"/>
    </source>
</evidence>
<reference evidence="7" key="1">
    <citation type="submission" date="2016-11" db="UniProtKB">
        <authorList>
            <consortium name="WormBaseParasite"/>
        </authorList>
    </citation>
    <scope>IDENTIFICATION</scope>
</reference>
<dbReference type="InterPro" id="IPR000242">
    <property type="entry name" value="PTP_cat"/>
</dbReference>
<evidence type="ECO:0000313" key="6">
    <source>
        <dbReference type="Proteomes" id="UP000095281"/>
    </source>
</evidence>
<dbReference type="PROSITE" id="PS00383">
    <property type="entry name" value="TYR_PHOSPHATASE_1"/>
    <property type="match status" value="1"/>
</dbReference>
<evidence type="ECO:0000259" key="4">
    <source>
        <dbReference type="PROSITE" id="PS50054"/>
    </source>
</evidence>
<dbReference type="AlphaFoldDB" id="A0A1I8BGC2"/>
<protein>
    <submittedName>
        <fullName evidence="7">TYR_PHOSPHATASE_2 domain-containing protein</fullName>
    </submittedName>
</protein>
<keyword evidence="1" id="KW-0378">Hydrolase</keyword>
<dbReference type="Pfam" id="PF00782">
    <property type="entry name" value="DSPc"/>
    <property type="match status" value="1"/>
</dbReference>
<feature type="compositionally biased region" description="Acidic residues" evidence="3">
    <location>
        <begin position="24"/>
        <end position="37"/>
    </location>
</feature>
<evidence type="ECO:0000256" key="3">
    <source>
        <dbReference type="SAM" id="MobiDB-lite"/>
    </source>
</evidence>
<feature type="domain" description="Tyrosine-protein phosphatase" evidence="4">
    <location>
        <begin position="128"/>
        <end position="292"/>
    </location>
</feature>
<dbReference type="PANTHER" id="PTHR23339">
    <property type="entry name" value="TYROSINE SPECIFIC PROTEIN PHOSPHATASE AND DUAL SPECIFICITY PROTEIN PHOSPHATASE"/>
    <property type="match status" value="1"/>
</dbReference>
<dbReference type="InterPro" id="IPR000387">
    <property type="entry name" value="Tyr_Pase_dom"/>
</dbReference>
<feature type="region of interest" description="Disordered" evidence="3">
    <location>
        <begin position="1"/>
        <end position="38"/>
    </location>
</feature>
<feature type="compositionally biased region" description="Polar residues" evidence="3">
    <location>
        <begin position="1"/>
        <end position="18"/>
    </location>
</feature>
<evidence type="ECO:0000256" key="1">
    <source>
        <dbReference type="ARBA" id="ARBA00022801"/>
    </source>
</evidence>
<dbReference type="InterPro" id="IPR050561">
    <property type="entry name" value="PTP"/>
</dbReference>
<evidence type="ECO:0000259" key="5">
    <source>
        <dbReference type="PROSITE" id="PS50056"/>
    </source>
</evidence>
<dbReference type="SMART" id="SM00195">
    <property type="entry name" value="DSPc"/>
    <property type="match status" value="1"/>
</dbReference>